<feature type="binding site" evidence="12">
    <location>
        <position position="276"/>
    </location>
    <ligand>
        <name>NAD(+)</name>
        <dbReference type="ChEBI" id="CHEBI:57540"/>
    </ligand>
</feature>
<dbReference type="PANTHER" id="PTHR22912:SF151">
    <property type="entry name" value="DIHYDROLIPOYL DEHYDROGENASE, MITOCHONDRIAL"/>
    <property type="match status" value="1"/>
</dbReference>
<evidence type="ECO:0000256" key="5">
    <source>
        <dbReference type="ARBA" id="ARBA00022827"/>
    </source>
</evidence>
<dbReference type="InterPro" id="IPR001100">
    <property type="entry name" value="Pyr_nuc-diS_OxRdtase"/>
</dbReference>
<evidence type="ECO:0000259" key="15">
    <source>
        <dbReference type="Pfam" id="PF02852"/>
    </source>
</evidence>
<feature type="binding site" evidence="12">
    <location>
        <begin position="184"/>
        <end position="191"/>
    </location>
    <ligand>
        <name>NAD(+)</name>
        <dbReference type="ChEBI" id="CHEBI:57540"/>
    </ligand>
</feature>
<keyword evidence="4 14" id="KW-0285">Flavoprotein</keyword>
<keyword evidence="9 14" id="KW-0676">Redox-active center</keyword>
<evidence type="ECO:0000256" key="3">
    <source>
        <dbReference type="ARBA" id="ARBA00016961"/>
    </source>
</evidence>
<name>A0A371RG83_9PROT</name>
<dbReference type="Gene3D" id="3.50.50.60">
    <property type="entry name" value="FAD/NAD(P)-binding domain"/>
    <property type="match status" value="2"/>
</dbReference>
<comment type="similarity">
    <text evidence="1 14">Belongs to the class-I pyridine nucleotide-disulfide oxidoreductase family.</text>
</comment>
<dbReference type="Pfam" id="PF07992">
    <property type="entry name" value="Pyr_redox_2"/>
    <property type="match status" value="1"/>
</dbReference>
<evidence type="ECO:0000256" key="4">
    <source>
        <dbReference type="ARBA" id="ARBA00022630"/>
    </source>
</evidence>
<evidence type="ECO:0000256" key="9">
    <source>
        <dbReference type="ARBA" id="ARBA00023284"/>
    </source>
</evidence>
<dbReference type="NCBIfam" id="TIGR01350">
    <property type="entry name" value="lipoamide_DH"/>
    <property type="match status" value="1"/>
</dbReference>
<dbReference type="InterPro" id="IPR012999">
    <property type="entry name" value="Pyr_OxRdtase_I_AS"/>
</dbReference>
<feature type="domain" description="FAD/NAD(P)-binding" evidence="16">
    <location>
        <begin position="5"/>
        <end position="332"/>
    </location>
</feature>
<organism evidence="17 18">
    <name type="scientific">Parvularcula marina</name>
    <dbReference type="NCBI Taxonomy" id="2292771"/>
    <lineage>
        <taxon>Bacteria</taxon>
        <taxon>Pseudomonadati</taxon>
        <taxon>Pseudomonadota</taxon>
        <taxon>Alphaproteobacteria</taxon>
        <taxon>Parvularculales</taxon>
        <taxon>Parvularculaceae</taxon>
        <taxon>Parvularcula</taxon>
    </lineage>
</organism>
<dbReference type="FunFam" id="3.50.50.60:FF:000001">
    <property type="entry name" value="Dihydrolipoyl dehydrogenase, mitochondrial"/>
    <property type="match status" value="1"/>
</dbReference>
<evidence type="ECO:0000256" key="7">
    <source>
        <dbReference type="ARBA" id="ARBA00023027"/>
    </source>
</evidence>
<gene>
    <name evidence="17" type="ORF">DX908_03650</name>
</gene>
<evidence type="ECO:0000256" key="6">
    <source>
        <dbReference type="ARBA" id="ARBA00023002"/>
    </source>
</evidence>
<dbReference type="Proteomes" id="UP000264589">
    <property type="component" value="Unassembled WGS sequence"/>
</dbReference>
<dbReference type="PIRSF" id="PIRSF000350">
    <property type="entry name" value="Mercury_reductase_MerA"/>
    <property type="match status" value="1"/>
</dbReference>
<feature type="domain" description="Pyridine nucleotide-disulphide oxidoreductase dimerisation" evidence="15">
    <location>
        <begin position="351"/>
        <end position="460"/>
    </location>
</feature>
<dbReference type="FunFam" id="3.30.390.30:FF:000001">
    <property type="entry name" value="Dihydrolipoyl dehydrogenase"/>
    <property type="match status" value="1"/>
</dbReference>
<comment type="caution">
    <text evidence="17">The sequence shown here is derived from an EMBL/GenBank/DDBJ whole genome shotgun (WGS) entry which is preliminary data.</text>
</comment>
<proteinExistence type="inferred from homology"/>
<dbReference type="AlphaFoldDB" id="A0A371RG83"/>
<dbReference type="GO" id="GO:0006103">
    <property type="term" value="P:2-oxoglutarate metabolic process"/>
    <property type="evidence" value="ECO:0007669"/>
    <property type="project" value="TreeGrafter"/>
</dbReference>
<dbReference type="InterPro" id="IPR023753">
    <property type="entry name" value="FAD/NAD-binding_dom"/>
</dbReference>
<dbReference type="EC" id="1.8.1.4" evidence="2 14"/>
<keyword evidence="5 12" id="KW-0274">FAD</keyword>
<dbReference type="Pfam" id="PF02852">
    <property type="entry name" value="Pyr_redox_dim"/>
    <property type="match status" value="1"/>
</dbReference>
<feature type="disulfide bond" description="Redox-active" evidence="13">
    <location>
        <begin position="45"/>
        <end position="50"/>
    </location>
</feature>
<feature type="binding site" evidence="12">
    <location>
        <position position="54"/>
    </location>
    <ligand>
        <name>FAD</name>
        <dbReference type="ChEBI" id="CHEBI:57692"/>
    </ligand>
</feature>
<evidence type="ECO:0000256" key="14">
    <source>
        <dbReference type="RuleBase" id="RU003692"/>
    </source>
</evidence>
<accession>A0A371RG83</accession>
<dbReference type="InterPro" id="IPR036188">
    <property type="entry name" value="FAD/NAD-bd_sf"/>
</dbReference>
<dbReference type="SUPFAM" id="SSF55424">
    <property type="entry name" value="FAD/NAD-linked reductases, dimerisation (C-terminal) domain"/>
    <property type="match status" value="1"/>
</dbReference>
<feature type="active site" description="Proton acceptor" evidence="11">
    <location>
        <position position="449"/>
    </location>
</feature>
<dbReference type="GO" id="GO:0004148">
    <property type="term" value="F:dihydrolipoyl dehydrogenase (NADH) activity"/>
    <property type="evidence" value="ECO:0007669"/>
    <property type="project" value="UniProtKB-EC"/>
</dbReference>
<keyword evidence="7 12" id="KW-0520">NAD</keyword>
<evidence type="ECO:0000256" key="8">
    <source>
        <dbReference type="ARBA" id="ARBA00023157"/>
    </source>
</evidence>
<dbReference type="InterPro" id="IPR016156">
    <property type="entry name" value="FAD/NAD-linked_Rdtase_dimer_sf"/>
</dbReference>
<feature type="binding site" evidence="12">
    <location>
        <position position="118"/>
    </location>
    <ligand>
        <name>FAD</name>
        <dbReference type="ChEBI" id="CHEBI:57692"/>
    </ligand>
</feature>
<evidence type="ECO:0000313" key="17">
    <source>
        <dbReference type="EMBL" id="RFB04458.1"/>
    </source>
</evidence>
<feature type="binding site" evidence="12">
    <location>
        <position position="207"/>
    </location>
    <ligand>
        <name>NAD(+)</name>
        <dbReference type="ChEBI" id="CHEBI:57540"/>
    </ligand>
</feature>
<keyword evidence="6 14" id="KW-0560">Oxidoreductase</keyword>
<dbReference type="PANTHER" id="PTHR22912">
    <property type="entry name" value="DISULFIDE OXIDOREDUCTASE"/>
    <property type="match status" value="1"/>
</dbReference>
<dbReference type="FunCoup" id="A0A371RG83">
    <property type="interactions" value="609"/>
</dbReference>
<sequence length="470" mass="49782">MSQSFDVVVIGGGPGGYNAAIRAAQLGLSTACIEKRETGRFGGTCLNVGCIPSKALLHASEAYEGADKHFADLGVKIKGLELDLNAMLKQKDDAVTGLTDGIQFLFKKNKITPINGWGQISAPGKVSVKKDDGSTEEISAKNIIIATGSEVMPLPGVEIDEKLVVSSTGALSLPKVPEHMVVVGGGIIGLELGSVWRRLGAKVTVVEFLDRITPGMDGELSKQFMRILKKQGMDFMLSTKVTGVEKSGKGAKVTVEPAKGGEATVLEADAVLVAIGRRPFTENLGLEKVGIKTNNRGFIEVNDHYETGVKGIYAIGDVTPGPMLAHKAEDEAVAVAEIIAGKPGHVNYNVIPGVVYTDPEVATVGKTEEELKEEGRKYKVGKFPFMANSRAKTNHQTDGFVKVLADAVTDEVLGVHMIGTGVGEMIAEACLVMEFGGSSEDIARTCHPHPTRTEALRQAAMGVEGWTMQA</sequence>
<comment type="miscellaneous">
    <text evidence="14">The active site is a redox-active disulfide bond.</text>
</comment>
<evidence type="ECO:0000256" key="12">
    <source>
        <dbReference type="PIRSR" id="PIRSR000350-3"/>
    </source>
</evidence>
<evidence type="ECO:0000259" key="16">
    <source>
        <dbReference type="Pfam" id="PF07992"/>
    </source>
</evidence>
<comment type="catalytic activity">
    <reaction evidence="10 14">
        <text>N(6)-[(R)-dihydrolipoyl]-L-lysyl-[protein] + NAD(+) = N(6)-[(R)-lipoyl]-L-lysyl-[protein] + NADH + H(+)</text>
        <dbReference type="Rhea" id="RHEA:15045"/>
        <dbReference type="Rhea" id="RHEA-COMP:10474"/>
        <dbReference type="Rhea" id="RHEA-COMP:10475"/>
        <dbReference type="ChEBI" id="CHEBI:15378"/>
        <dbReference type="ChEBI" id="CHEBI:57540"/>
        <dbReference type="ChEBI" id="CHEBI:57945"/>
        <dbReference type="ChEBI" id="CHEBI:83099"/>
        <dbReference type="ChEBI" id="CHEBI:83100"/>
        <dbReference type="EC" id="1.8.1.4"/>
    </reaction>
</comment>
<keyword evidence="8" id="KW-1015">Disulfide bond</keyword>
<keyword evidence="18" id="KW-1185">Reference proteome</keyword>
<dbReference type="OrthoDB" id="7592487at2"/>
<evidence type="ECO:0000256" key="2">
    <source>
        <dbReference type="ARBA" id="ARBA00012608"/>
    </source>
</evidence>
<feature type="binding site" evidence="12">
    <location>
        <position position="317"/>
    </location>
    <ligand>
        <name>FAD</name>
        <dbReference type="ChEBI" id="CHEBI:57692"/>
    </ligand>
</feature>
<evidence type="ECO:0000256" key="1">
    <source>
        <dbReference type="ARBA" id="ARBA00007532"/>
    </source>
</evidence>
<evidence type="ECO:0000313" key="18">
    <source>
        <dbReference type="Proteomes" id="UP000264589"/>
    </source>
</evidence>
<dbReference type="RefSeq" id="WP_116391091.1">
    <property type="nucleotide sequence ID" value="NZ_QUQO01000001.1"/>
</dbReference>
<comment type="cofactor">
    <cofactor evidence="12 14">
        <name>FAD</name>
        <dbReference type="ChEBI" id="CHEBI:57692"/>
    </cofactor>
    <text evidence="12 14">Binds 1 FAD per subunit.</text>
</comment>
<dbReference type="InterPro" id="IPR050151">
    <property type="entry name" value="Class-I_Pyr_Nuc-Dis_Oxidored"/>
</dbReference>
<evidence type="ECO:0000256" key="13">
    <source>
        <dbReference type="PIRSR" id="PIRSR000350-4"/>
    </source>
</evidence>
<dbReference type="Gene3D" id="3.30.390.30">
    <property type="match status" value="1"/>
</dbReference>
<dbReference type="GO" id="GO:0005737">
    <property type="term" value="C:cytoplasm"/>
    <property type="evidence" value="ECO:0007669"/>
    <property type="project" value="UniProtKB-ARBA"/>
</dbReference>
<keyword evidence="12" id="KW-0547">Nucleotide-binding</keyword>
<protein>
    <recommendedName>
        <fullName evidence="3 14">Dihydrolipoyl dehydrogenase</fullName>
        <ecNumber evidence="2 14">1.8.1.4</ecNumber>
    </recommendedName>
</protein>
<dbReference type="SUPFAM" id="SSF51905">
    <property type="entry name" value="FAD/NAD(P)-binding domain"/>
    <property type="match status" value="1"/>
</dbReference>
<dbReference type="GO" id="GO:0050660">
    <property type="term" value="F:flavin adenine dinucleotide binding"/>
    <property type="evidence" value="ECO:0007669"/>
    <property type="project" value="InterPro"/>
</dbReference>
<evidence type="ECO:0000256" key="10">
    <source>
        <dbReference type="ARBA" id="ARBA00049187"/>
    </source>
</evidence>
<dbReference type="InterPro" id="IPR004099">
    <property type="entry name" value="Pyr_nucl-diS_OxRdtase_dimer"/>
</dbReference>
<dbReference type="InParanoid" id="A0A371RG83"/>
<dbReference type="EMBL" id="QUQO01000001">
    <property type="protein sequence ID" value="RFB04458.1"/>
    <property type="molecule type" value="Genomic_DNA"/>
</dbReference>
<dbReference type="InterPro" id="IPR006258">
    <property type="entry name" value="Lipoamide_DH"/>
</dbReference>
<feature type="binding site" evidence="12">
    <location>
        <begin position="147"/>
        <end position="149"/>
    </location>
    <ligand>
        <name>FAD</name>
        <dbReference type="ChEBI" id="CHEBI:57692"/>
    </ligand>
</feature>
<evidence type="ECO:0000256" key="11">
    <source>
        <dbReference type="PIRSR" id="PIRSR000350-2"/>
    </source>
</evidence>
<dbReference type="PRINTS" id="PR00411">
    <property type="entry name" value="PNDRDTASEI"/>
</dbReference>
<feature type="binding site" evidence="12">
    <location>
        <begin position="323"/>
        <end position="326"/>
    </location>
    <ligand>
        <name>FAD</name>
        <dbReference type="ChEBI" id="CHEBI:57692"/>
    </ligand>
</feature>
<reference evidence="17 18" key="1">
    <citation type="submission" date="2018-08" db="EMBL/GenBank/DDBJ databases">
        <title>Parvularcula sp. SM1705, isolated from surface water of the South Sea China.</title>
        <authorList>
            <person name="Sun L."/>
        </authorList>
    </citation>
    <scope>NUCLEOTIDE SEQUENCE [LARGE SCALE GENOMIC DNA]</scope>
    <source>
        <strain evidence="17 18">SM1705</strain>
    </source>
</reference>
<dbReference type="PROSITE" id="PS00076">
    <property type="entry name" value="PYRIDINE_REDOX_1"/>
    <property type="match status" value="1"/>
</dbReference>
<dbReference type="PRINTS" id="PR00368">
    <property type="entry name" value="FADPNR"/>
</dbReference>